<gene>
    <name evidence="1" type="ORF">RFULGI_LOCUS17555</name>
</gene>
<dbReference type="AlphaFoldDB" id="A0A9N9JW87"/>
<name>A0A9N9JW87_9GLOM</name>
<evidence type="ECO:0000313" key="2">
    <source>
        <dbReference type="Proteomes" id="UP000789396"/>
    </source>
</evidence>
<accession>A0A9N9JW87</accession>
<keyword evidence="2" id="KW-1185">Reference proteome</keyword>
<proteinExistence type="predicted"/>
<feature type="non-terminal residue" evidence="1">
    <location>
        <position position="1"/>
    </location>
</feature>
<comment type="caution">
    <text evidence="1">The sequence shown here is derived from an EMBL/GenBank/DDBJ whole genome shotgun (WGS) entry which is preliminary data.</text>
</comment>
<organism evidence="1 2">
    <name type="scientific">Racocetra fulgida</name>
    <dbReference type="NCBI Taxonomy" id="60492"/>
    <lineage>
        <taxon>Eukaryota</taxon>
        <taxon>Fungi</taxon>
        <taxon>Fungi incertae sedis</taxon>
        <taxon>Mucoromycota</taxon>
        <taxon>Glomeromycotina</taxon>
        <taxon>Glomeromycetes</taxon>
        <taxon>Diversisporales</taxon>
        <taxon>Gigasporaceae</taxon>
        <taxon>Racocetra</taxon>
    </lineage>
</organism>
<dbReference type="Proteomes" id="UP000789396">
    <property type="component" value="Unassembled WGS sequence"/>
</dbReference>
<sequence length="44" mass="5189">MPNVEETLMFDVQEEILAEFRIYLSTFRYAEYSIPESVSKVSLI</sequence>
<dbReference type="EMBL" id="CAJVPZ010069630">
    <property type="protein sequence ID" value="CAG8799151.1"/>
    <property type="molecule type" value="Genomic_DNA"/>
</dbReference>
<protein>
    <submittedName>
        <fullName evidence="1">5738_t:CDS:1</fullName>
    </submittedName>
</protein>
<dbReference type="OrthoDB" id="329666at2759"/>
<evidence type="ECO:0000313" key="1">
    <source>
        <dbReference type="EMBL" id="CAG8799151.1"/>
    </source>
</evidence>
<feature type="non-terminal residue" evidence="1">
    <location>
        <position position="44"/>
    </location>
</feature>
<reference evidence="1" key="1">
    <citation type="submission" date="2021-06" db="EMBL/GenBank/DDBJ databases">
        <authorList>
            <person name="Kallberg Y."/>
            <person name="Tangrot J."/>
            <person name="Rosling A."/>
        </authorList>
    </citation>
    <scope>NUCLEOTIDE SEQUENCE</scope>
    <source>
        <strain evidence="1">IN212</strain>
    </source>
</reference>